<evidence type="ECO:0000313" key="5">
    <source>
        <dbReference type="Proteomes" id="UP001195483"/>
    </source>
</evidence>
<feature type="compositionally biased region" description="Low complexity" evidence="1">
    <location>
        <begin position="21"/>
        <end position="44"/>
    </location>
</feature>
<feature type="compositionally biased region" description="Low complexity" evidence="1">
    <location>
        <begin position="839"/>
        <end position="851"/>
    </location>
</feature>
<keyword evidence="2" id="KW-1133">Transmembrane helix</keyword>
<dbReference type="SUPFAM" id="SSF49899">
    <property type="entry name" value="Concanavalin A-like lectins/glucanases"/>
    <property type="match status" value="1"/>
</dbReference>
<evidence type="ECO:0000256" key="1">
    <source>
        <dbReference type="SAM" id="MobiDB-lite"/>
    </source>
</evidence>
<gene>
    <name evidence="4" type="ORF">CHS0354_037936</name>
</gene>
<sequence>MQTSTHPAQSIGSHIVTRPCSTTTTTNTVSNTVPLPTTAHKTSDSTTTTKLLVFTRPMPSAVQSPFKTTPTGKTTTTYSCTPPIIFTFDKLSSMFTSTSLAISPSFVRKFPISYPTRKPEFTYSMTTKSSFKTSPATKLTTTCKSTITKLVSWVHTKISTSDKTDHVSNTFTPKHVNQHASSTSATIPRTNHITIVSTSTPTLATNYLTLSKADVNVCQLPANRRTIVNVSCDFETAGCKARFTSPMSSFWEFKSGPVGNLYGRINGDHTRGNSGMYCLFDAANFFPKGDKNKDQLLPPPVPYSNFCLSFWYNLPARTSNIKVIAEDRVLFERVSNVTHGWVQEIIFIKGKAPLQVKFESTKTSLYGFVGIDDIVIEIENPARPSAYKSTLHTIRKLLTPSSPKSMRRWTTKSALTTTGKTPRTVTLAAKHTGLSTRNATTSANATSIIPTFMTKQVRQINASSKPTKSASSVNNIMITKTTSTIISRSIRNSNLATKHTYPAKITTLKSTSPDIAKHTLDILTKATLIKAESTISANSATHKTNILRPNALFTVMNMRTRNITRVTNRTTHITKTTTNNTRALITSPLAVTRKVSLINISPTTESKTLIATRDVNFSSISKPSGLMTKESTKNSAIKPTIVMAASKSRTTNVTRTTTVVLTSSFSQPLGRTTNQNARTSARTQLNSISTTKSRNAAVSRATTAFSFSSPFHPPGPTTKQISRILVTTQANIMLASESRRTNATKATQAVSSSFPSKPLSRTTNQNARTPEITQINIVPTTASKPTNPTSAIQAVSSSFPSQPLDRTTIQSAKTPAIAQINIKQTTESRTAVPTRSNRDSSFSSPSKPPGSTAKQSPSTPTVTRIHIIWETDPTNITFTSLPGVTTRTMLHTDRKISNNLRVISPTNTAITSLKISPAITLLETKSVIPTSTTSNMNIAALTPTTTISKTLSTSIPTKATGKYGDVLTNSLSVHSKQSKTPNAHSTSVTTNSTISPYKTISPTRTKCFSIIKNSRTTLQDMVMANLMSMSNANYKISSKTMIAPKTETHAHAEMNFFNAFQTNSVSSKKQNLVTTTSAQTAIITLENPSLSSVTLNKFIFQVPSTKSIKITSLKTKMDINIKKFPLEDSHAKFTMIIAISCSVTLIVLVVILFFLITRYKSRRMSVTFLPKDDSVILFDDNDNTSDSYLIQLQSMERCRDI</sequence>
<dbReference type="Gene3D" id="2.60.120.200">
    <property type="match status" value="1"/>
</dbReference>
<feature type="region of interest" description="Disordered" evidence="1">
    <location>
        <begin position="780"/>
        <end position="861"/>
    </location>
</feature>
<feature type="compositionally biased region" description="Polar residues" evidence="1">
    <location>
        <begin position="821"/>
        <end position="835"/>
    </location>
</feature>
<reference evidence="4" key="1">
    <citation type="journal article" date="2021" name="Genome Biol. Evol.">
        <title>A High-Quality Reference Genome for a Parasitic Bivalve with Doubly Uniparental Inheritance (Bivalvia: Unionida).</title>
        <authorList>
            <person name="Smith C.H."/>
        </authorList>
    </citation>
    <scope>NUCLEOTIDE SEQUENCE</scope>
    <source>
        <strain evidence="4">CHS0354</strain>
    </source>
</reference>
<comment type="caution">
    <text evidence="4">The sequence shown here is derived from an EMBL/GenBank/DDBJ whole genome shotgun (WGS) entry which is preliminary data.</text>
</comment>
<feature type="region of interest" description="Disordered" evidence="1">
    <location>
        <begin position="1"/>
        <end position="44"/>
    </location>
</feature>
<accession>A0AAE0TA74</accession>
<dbReference type="SMART" id="SM00137">
    <property type="entry name" value="MAM"/>
    <property type="match status" value="1"/>
</dbReference>
<keyword evidence="2" id="KW-0472">Membrane</keyword>
<dbReference type="Proteomes" id="UP001195483">
    <property type="component" value="Unassembled WGS sequence"/>
</dbReference>
<dbReference type="Pfam" id="PF00629">
    <property type="entry name" value="MAM"/>
    <property type="match status" value="1"/>
</dbReference>
<proteinExistence type="predicted"/>
<feature type="domain" description="MAM" evidence="3">
    <location>
        <begin position="230"/>
        <end position="376"/>
    </location>
</feature>
<feature type="compositionally biased region" description="Polar residues" evidence="1">
    <location>
        <begin position="1"/>
        <end position="12"/>
    </location>
</feature>
<dbReference type="PROSITE" id="PS50060">
    <property type="entry name" value="MAM_2"/>
    <property type="match status" value="1"/>
</dbReference>
<evidence type="ECO:0000259" key="3">
    <source>
        <dbReference type="PROSITE" id="PS50060"/>
    </source>
</evidence>
<feature type="compositionally biased region" description="Polar residues" evidence="1">
    <location>
        <begin position="852"/>
        <end position="861"/>
    </location>
</feature>
<protein>
    <recommendedName>
        <fullName evidence="3">MAM domain-containing protein</fullName>
    </recommendedName>
</protein>
<evidence type="ECO:0000313" key="4">
    <source>
        <dbReference type="EMBL" id="KAK3606258.1"/>
    </source>
</evidence>
<feature type="compositionally biased region" description="Polar residues" evidence="1">
    <location>
        <begin position="741"/>
        <end position="768"/>
    </location>
</feature>
<evidence type="ECO:0000256" key="2">
    <source>
        <dbReference type="SAM" id="Phobius"/>
    </source>
</evidence>
<reference evidence="4" key="3">
    <citation type="submission" date="2023-05" db="EMBL/GenBank/DDBJ databases">
        <authorList>
            <person name="Smith C.H."/>
        </authorList>
    </citation>
    <scope>NUCLEOTIDE SEQUENCE</scope>
    <source>
        <strain evidence="4">CHS0354</strain>
        <tissue evidence="4">Mantle</tissue>
    </source>
</reference>
<reference evidence="4" key="2">
    <citation type="journal article" date="2021" name="Genome Biol. Evol.">
        <title>Developing a high-quality reference genome for a parasitic bivalve with doubly uniparental inheritance (Bivalvia: Unionida).</title>
        <authorList>
            <person name="Smith C.H."/>
        </authorList>
    </citation>
    <scope>NUCLEOTIDE SEQUENCE</scope>
    <source>
        <strain evidence="4">CHS0354</strain>
        <tissue evidence="4">Mantle</tissue>
    </source>
</reference>
<keyword evidence="2" id="KW-0812">Transmembrane</keyword>
<feature type="compositionally biased region" description="Polar residues" evidence="1">
    <location>
        <begin position="780"/>
        <end position="813"/>
    </location>
</feature>
<feature type="transmembrane region" description="Helical" evidence="2">
    <location>
        <begin position="1133"/>
        <end position="1156"/>
    </location>
</feature>
<dbReference type="EMBL" id="JAEAOA010002216">
    <property type="protein sequence ID" value="KAK3606258.1"/>
    <property type="molecule type" value="Genomic_DNA"/>
</dbReference>
<dbReference type="AlphaFoldDB" id="A0AAE0TA74"/>
<name>A0AAE0TA74_9BIVA</name>
<organism evidence="4 5">
    <name type="scientific">Potamilus streckersoni</name>
    <dbReference type="NCBI Taxonomy" id="2493646"/>
    <lineage>
        <taxon>Eukaryota</taxon>
        <taxon>Metazoa</taxon>
        <taxon>Spiralia</taxon>
        <taxon>Lophotrochozoa</taxon>
        <taxon>Mollusca</taxon>
        <taxon>Bivalvia</taxon>
        <taxon>Autobranchia</taxon>
        <taxon>Heteroconchia</taxon>
        <taxon>Palaeoheterodonta</taxon>
        <taxon>Unionida</taxon>
        <taxon>Unionoidea</taxon>
        <taxon>Unionidae</taxon>
        <taxon>Ambleminae</taxon>
        <taxon>Lampsilini</taxon>
        <taxon>Potamilus</taxon>
    </lineage>
</organism>
<dbReference type="InterPro" id="IPR013320">
    <property type="entry name" value="ConA-like_dom_sf"/>
</dbReference>
<feature type="region of interest" description="Disordered" evidence="1">
    <location>
        <begin position="740"/>
        <end position="768"/>
    </location>
</feature>
<dbReference type="InterPro" id="IPR000998">
    <property type="entry name" value="MAM_dom"/>
</dbReference>
<keyword evidence="5" id="KW-1185">Reference proteome</keyword>
<dbReference type="GO" id="GO:0016020">
    <property type="term" value="C:membrane"/>
    <property type="evidence" value="ECO:0007669"/>
    <property type="project" value="InterPro"/>
</dbReference>